<dbReference type="InterPro" id="IPR011257">
    <property type="entry name" value="DNA_glycosylase"/>
</dbReference>
<dbReference type="GO" id="GO:0003824">
    <property type="term" value="F:catalytic activity"/>
    <property type="evidence" value="ECO:0007669"/>
    <property type="project" value="InterPro"/>
</dbReference>
<name>A0A7V0LUV8_UNCW3</name>
<dbReference type="GO" id="GO:0006281">
    <property type="term" value="P:DNA repair"/>
    <property type="evidence" value="ECO:0007669"/>
    <property type="project" value="InterPro"/>
</dbReference>
<reference evidence="1" key="1">
    <citation type="journal article" date="2020" name="mSystems">
        <title>Genome- and Community-Level Interaction Insights into Carbon Utilization and Element Cycling Functions of Hydrothermarchaeota in Hydrothermal Sediment.</title>
        <authorList>
            <person name="Zhou Z."/>
            <person name="Liu Y."/>
            <person name="Xu W."/>
            <person name="Pan J."/>
            <person name="Luo Z.H."/>
            <person name="Li M."/>
        </authorList>
    </citation>
    <scope>NUCLEOTIDE SEQUENCE [LARGE SCALE GENOMIC DNA]</scope>
    <source>
        <strain evidence="1">HyVt-28</strain>
    </source>
</reference>
<dbReference type="SUPFAM" id="SSF48150">
    <property type="entry name" value="DNA-glycosylase"/>
    <property type="match status" value="2"/>
</dbReference>
<dbReference type="Proteomes" id="UP000886381">
    <property type="component" value="Unassembled WGS sequence"/>
</dbReference>
<dbReference type="AlphaFoldDB" id="A0A7V0LUV8"/>
<proteinExistence type="predicted"/>
<dbReference type="EMBL" id="DRDR01000089">
    <property type="protein sequence ID" value="HDL60226.1"/>
    <property type="molecule type" value="Genomic_DNA"/>
</dbReference>
<organism evidence="1">
    <name type="scientific">candidate division WOR-3 bacterium</name>
    <dbReference type="NCBI Taxonomy" id="2052148"/>
    <lineage>
        <taxon>Bacteria</taxon>
        <taxon>Bacteria division WOR-3</taxon>
    </lineage>
</organism>
<protein>
    <recommendedName>
        <fullName evidence="2">HhH-GPD domain-containing protein</fullName>
    </recommendedName>
</protein>
<evidence type="ECO:0000313" key="1">
    <source>
        <dbReference type="EMBL" id="HDL60226.1"/>
    </source>
</evidence>
<dbReference type="Gene3D" id="1.10.1670.10">
    <property type="entry name" value="Helix-hairpin-Helix base-excision DNA repair enzymes (C-terminal)"/>
    <property type="match status" value="1"/>
</dbReference>
<sequence length="291" mass="34020">MSIKTLRFEGIKKRATKFKKLSEEFSLNQEFSIDQEVEKFLNKDHLAPIIGTICDQQITTEHAWTFPYWLHNKLNGKFSAQSIYKLGTKKIEKLLSLFMEDKWPSGMADKDRKNYLKNISRYIIKTCELIINVYDNDADNMFKNGKFTAPEIYFILRSLPGIGPKKASMIARDFVKAEGPWYKGIQDRLEKKGIKFKVERKNLTEVPVDVHVVKIFGRVMGEFRKTPSRDKFLDYWPDIQNFAKLAFPSFPGKIDEILWLVGRQYCYESEPDCKNCPLKDIPCEYAKRKGL</sequence>
<accession>A0A7V0LUV8</accession>
<evidence type="ECO:0008006" key="2">
    <source>
        <dbReference type="Google" id="ProtNLM"/>
    </source>
</evidence>
<gene>
    <name evidence="1" type="ORF">ENH14_02095</name>
</gene>
<dbReference type="Gene3D" id="1.10.340.30">
    <property type="entry name" value="Hypothetical protein, domain 2"/>
    <property type="match status" value="1"/>
</dbReference>
<dbReference type="InterPro" id="IPR023170">
    <property type="entry name" value="HhH_base_excis_C"/>
</dbReference>
<comment type="caution">
    <text evidence="1">The sequence shown here is derived from an EMBL/GenBank/DDBJ whole genome shotgun (WGS) entry which is preliminary data.</text>
</comment>